<evidence type="ECO:0000256" key="3">
    <source>
        <dbReference type="ARBA" id="ARBA00009759"/>
    </source>
</evidence>
<accession>A0A173LVB4</accession>
<gene>
    <name evidence="13" type="ORF">AUMI_12610</name>
</gene>
<dbReference type="PANTHER" id="PTHR43200:SF6">
    <property type="entry name" value="3'(2'),5'-BISPHOSPHATE NUCLEOTIDASE"/>
    <property type="match status" value="1"/>
</dbReference>
<evidence type="ECO:0000256" key="5">
    <source>
        <dbReference type="ARBA" id="ARBA00021697"/>
    </source>
</evidence>
<dbReference type="SUPFAM" id="SSF56655">
    <property type="entry name" value="Carbohydrate phosphatase"/>
    <property type="match status" value="1"/>
</dbReference>
<dbReference type="GO" id="GO:0000105">
    <property type="term" value="P:L-histidine biosynthetic process"/>
    <property type="evidence" value="ECO:0007669"/>
    <property type="project" value="TreeGrafter"/>
</dbReference>
<comment type="function">
    <text evidence="11">Catalyzes the dephosphorylation of histidinol-phosphate to histidinol, the direct precursor of histidine.</text>
</comment>
<evidence type="ECO:0000256" key="6">
    <source>
        <dbReference type="ARBA" id="ARBA00022723"/>
    </source>
</evidence>
<dbReference type="RefSeq" id="WP_096380475.1">
    <property type="nucleotide sequence ID" value="NZ_AP017457.1"/>
</dbReference>
<protein>
    <recommendedName>
        <fullName evidence="5">Histidinol-phosphatase</fullName>
        <ecNumber evidence="4">3.1.3.15</ecNumber>
    </recommendedName>
    <alternativeName>
        <fullName evidence="9">Histidinol-phosphate phosphatase</fullName>
    </alternativeName>
</protein>
<evidence type="ECO:0000256" key="7">
    <source>
        <dbReference type="ARBA" id="ARBA00022801"/>
    </source>
</evidence>
<comment type="pathway">
    <text evidence="2">Amino-acid biosynthesis; L-histidine biosynthesis; L-histidine from 5-phospho-alpha-D-ribose 1-diphosphate: step 8/9.</text>
</comment>
<dbReference type="GO" id="GO:0046872">
    <property type="term" value="F:metal ion binding"/>
    <property type="evidence" value="ECO:0007669"/>
    <property type="project" value="UniProtKB-KW"/>
</dbReference>
<dbReference type="EC" id="3.1.3.15" evidence="4"/>
<dbReference type="PRINTS" id="PR00377">
    <property type="entry name" value="IMPHPHTASES"/>
</dbReference>
<dbReference type="InterPro" id="IPR020583">
    <property type="entry name" value="Inositol_monoP_metal-BS"/>
</dbReference>
<dbReference type="Gene3D" id="3.30.540.10">
    <property type="entry name" value="Fructose-1,6-Bisphosphatase, subunit A, domain 1"/>
    <property type="match status" value="1"/>
</dbReference>
<dbReference type="GeneID" id="80451445"/>
<feature type="binding site" evidence="12">
    <location>
        <position position="253"/>
    </location>
    <ligand>
        <name>Mg(2+)</name>
        <dbReference type="ChEBI" id="CHEBI:18420"/>
        <label>1</label>
        <note>catalytic</note>
    </ligand>
</feature>
<evidence type="ECO:0000256" key="4">
    <source>
        <dbReference type="ARBA" id="ARBA00013085"/>
    </source>
</evidence>
<comment type="cofactor">
    <cofactor evidence="1 12">
        <name>Mg(2+)</name>
        <dbReference type="ChEBI" id="CHEBI:18420"/>
    </cofactor>
</comment>
<feature type="binding site" evidence="12">
    <location>
        <position position="100"/>
    </location>
    <ligand>
        <name>Mg(2+)</name>
        <dbReference type="ChEBI" id="CHEBI:18420"/>
        <label>1</label>
        <note>catalytic</note>
    </ligand>
</feature>
<keyword evidence="6 12" id="KW-0479">Metal-binding</keyword>
<evidence type="ECO:0000256" key="9">
    <source>
        <dbReference type="ARBA" id="ARBA00033209"/>
    </source>
</evidence>
<evidence type="ECO:0000313" key="14">
    <source>
        <dbReference type="Proteomes" id="UP000243847"/>
    </source>
</evidence>
<keyword evidence="8 12" id="KW-0460">Magnesium</keyword>
<evidence type="ECO:0000256" key="2">
    <source>
        <dbReference type="ARBA" id="ARBA00004970"/>
    </source>
</evidence>
<dbReference type="AlphaFoldDB" id="A0A173LVB4"/>
<feature type="binding site" evidence="12">
    <location>
        <position position="102"/>
    </location>
    <ligand>
        <name>Mg(2+)</name>
        <dbReference type="ChEBI" id="CHEBI:18420"/>
        <label>1</label>
        <note>catalytic</note>
    </ligand>
</feature>
<feature type="binding site" evidence="12">
    <location>
        <position position="103"/>
    </location>
    <ligand>
        <name>Mg(2+)</name>
        <dbReference type="ChEBI" id="CHEBI:18420"/>
        <label>1</label>
        <note>catalytic</note>
    </ligand>
</feature>
<feature type="binding site" evidence="12">
    <location>
        <position position="73"/>
    </location>
    <ligand>
        <name>Mg(2+)</name>
        <dbReference type="ChEBI" id="CHEBI:18420"/>
        <label>1</label>
        <note>catalytic</note>
    </ligand>
</feature>
<dbReference type="Gene3D" id="3.40.190.80">
    <property type="match status" value="1"/>
</dbReference>
<dbReference type="InterPro" id="IPR051090">
    <property type="entry name" value="Inositol_monoP_superfamily"/>
</dbReference>
<organism evidence="13 14">
    <name type="scientific">Aurantimicrobium minutum</name>
    <dbReference type="NCBI Taxonomy" id="708131"/>
    <lineage>
        <taxon>Bacteria</taxon>
        <taxon>Bacillati</taxon>
        <taxon>Actinomycetota</taxon>
        <taxon>Actinomycetes</taxon>
        <taxon>Micrococcales</taxon>
        <taxon>Microbacteriaceae</taxon>
        <taxon>Aurantimicrobium</taxon>
    </lineage>
</organism>
<dbReference type="EMBL" id="AP017457">
    <property type="protein sequence ID" value="BAU98803.1"/>
    <property type="molecule type" value="Genomic_DNA"/>
</dbReference>
<reference evidence="13 14" key="1">
    <citation type="journal article" date="2016" name="Genome Announc.">
        <title>Complete Genome Sequence of Aurantimicrobium minutum Type Strain KNCT, a Planktonic Ultramicrobacterium Isolated from River Water.</title>
        <authorList>
            <person name="Nakai R."/>
            <person name="Fujisawa T."/>
            <person name="Nakamura Y."/>
            <person name="Nishide H."/>
            <person name="Uchiyama I."/>
            <person name="Baba T."/>
            <person name="Toyoda A."/>
            <person name="Fujiyama A."/>
            <person name="Naganuma T."/>
            <person name="Niki H."/>
        </authorList>
    </citation>
    <scope>NUCLEOTIDE SEQUENCE [LARGE SCALE GENOMIC DNA]</scope>
    <source>
        <strain evidence="13 14">KNC</strain>
    </source>
</reference>
<dbReference type="KEGG" id="amin:AUMI_12610"/>
<evidence type="ECO:0000256" key="1">
    <source>
        <dbReference type="ARBA" id="ARBA00001946"/>
    </source>
</evidence>
<evidence type="ECO:0000256" key="11">
    <source>
        <dbReference type="ARBA" id="ARBA00053547"/>
    </source>
</evidence>
<keyword evidence="7" id="KW-0378">Hydrolase</keyword>
<sequence>MTRSHYTLNEDLQLALQLADAADEISRARYLALDLEVTTKPDKTPVTDADRAVEQAIIDILARERGSDYMLGEEFGEQEGTVSEHPTATADHPHRQWIIDPIDGTSNFLRGVPVWATLIALAIDGEPVLGVVSAPALGKRWWGSKGNGAWVDESHDPLANIPLPDDLANVLEQPMVAVAEPRRLEVSGVSKLADASISYNSLQQWDQAGYLDELVGLSRKVWRTRAYGDMWSYMMVAEGILDVAGEFDLKPYDMAALMPIVTEAGGTFTSIDGHADVWHGSALATNGALHAAVLAELAR</sequence>
<evidence type="ECO:0000256" key="12">
    <source>
        <dbReference type="PIRSR" id="PIRSR600760-2"/>
    </source>
</evidence>
<comment type="catalytic activity">
    <reaction evidence="10">
        <text>L-histidinol phosphate + H2O = L-histidinol + phosphate</text>
        <dbReference type="Rhea" id="RHEA:14465"/>
        <dbReference type="ChEBI" id="CHEBI:15377"/>
        <dbReference type="ChEBI" id="CHEBI:43474"/>
        <dbReference type="ChEBI" id="CHEBI:57699"/>
        <dbReference type="ChEBI" id="CHEBI:57980"/>
        <dbReference type="EC" id="3.1.3.15"/>
    </reaction>
</comment>
<dbReference type="PROSITE" id="PS00629">
    <property type="entry name" value="IMP_1"/>
    <property type="match status" value="1"/>
</dbReference>
<dbReference type="OrthoDB" id="9772456at2"/>
<evidence type="ECO:0000256" key="10">
    <source>
        <dbReference type="ARBA" id="ARBA00049158"/>
    </source>
</evidence>
<evidence type="ECO:0000256" key="8">
    <source>
        <dbReference type="ARBA" id="ARBA00022842"/>
    </source>
</evidence>
<dbReference type="PANTHER" id="PTHR43200">
    <property type="entry name" value="PHOSPHATASE"/>
    <property type="match status" value="1"/>
</dbReference>
<proteinExistence type="inferred from homology"/>
<dbReference type="FunFam" id="3.30.540.10:FF:000003">
    <property type="entry name" value="Inositol-1-monophosphatase"/>
    <property type="match status" value="1"/>
</dbReference>
<dbReference type="GO" id="GO:0004401">
    <property type="term" value="F:histidinol-phosphatase activity"/>
    <property type="evidence" value="ECO:0007669"/>
    <property type="project" value="UniProtKB-EC"/>
</dbReference>
<dbReference type="Pfam" id="PF00459">
    <property type="entry name" value="Inositol_P"/>
    <property type="match status" value="1"/>
</dbReference>
<evidence type="ECO:0000313" key="13">
    <source>
        <dbReference type="EMBL" id="BAU98803.1"/>
    </source>
</evidence>
<dbReference type="InterPro" id="IPR000760">
    <property type="entry name" value="Inositol_monophosphatase-like"/>
</dbReference>
<comment type="similarity">
    <text evidence="3">Belongs to the inositol monophosphatase superfamily.</text>
</comment>
<name>A0A173LVB4_9MICO</name>
<dbReference type="Proteomes" id="UP000243847">
    <property type="component" value="Chromosome sequence1"/>
</dbReference>